<dbReference type="EMBL" id="LT608272">
    <property type="protein sequence ID" value="SCO59530.1"/>
    <property type="molecule type" value="Genomic_DNA"/>
</dbReference>
<gene>
    <name evidence="1" type="ORF">PBK173_000151200</name>
    <name evidence="3" type="ORF">PBNK65E_000144200</name>
    <name evidence="2" type="ORF">PBNK65NY_000143500</name>
    <name evidence="5" type="ORF">PBSP11A_000143500</name>
    <name evidence="4" type="ORF">PBSP11RLL_000143400</name>
</gene>
<dbReference type="Proteomes" id="UP000220214">
    <property type="component" value="Chromosome 8"/>
</dbReference>
<dbReference type="AlphaFoldDB" id="A0A0Y9VYR4"/>
<dbReference type="Proteomes" id="UP000219860">
    <property type="component" value="Chromosome 8"/>
</dbReference>
<dbReference type="VEuPathDB" id="PlasmoDB:PBANKA_0808380"/>
<evidence type="ECO:0000313" key="3">
    <source>
        <dbReference type="EMBL" id="SCN24360.1"/>
    </source>
</evidence>
<dbReference type="EMBL" id="LT608256">
    <property type="protein sequence ID" value="SCO60752.1"/>
    <property type="molecule type" value="Genomic_DNA"/>
</dbReference>
<dbReference type="EMBL" id="LT160028">
    <property type="protein sequence ID" value="CXI30489.1"/>
    <property type="molecule type" value="Genomic_DNA"/>
</dbReference>
<evidence type="ECO:0008006" key="11">
    <source>
        <dbReference type="Google" id="ProtNLM"/>
    </source>
</evidence>
<dbReference type="EMBL" id="LT614634">
    <property type="protein sequence ID" value="SCN24360.1"/>
    <property type="molecule type" value="Genomic_DNA"/>
</dbReference>
<protein>
    <recommendedName>
        <fullName evidence="11">GSKIP domain-containing protein</fullName>
    </recommendedName>
</protein>
<dbReference type="Proteomes" id="UP000069549">
    <property type="component" value="Chromosome 8"/>
</dbReference>
<evidence type="ECO:0000313" key="4">
    <source>
        <dbReference type="EMBL" id="SCO59530.1"/>
    </source>
</evidence>
<organism evidence="1 6">
    <name type="scientific">Plasmodium berghei</name>
    <dbReference type="NCBI Taxonomy" id="5821"/>
    <lineage>
        <taxon>Eukaryota</taxon>
        <taxon>Sar</taxon>
        <taxon>Alveolata</taxon>
        <taxon>Apicomplexa</taxon>
        <taxon>Aconoidasida</taxon>
        <taxon>Haemosporida</taxon>
        <taxon>Plasmodiidae</taxon>
        <taxon>Plasmodium</taxon>
        <taxon>Plasmodium (Vinckeia)</taxon>
    </lineage>
</organism>
<dbReference type="OrthoDB" id="372861at2759"/>
<sequence length="109" mass="13061">MHKKEIKIIKNEFKEFYTKFIHIDNDMFCININANEDIKSGFLNINENKDNILILIIKIHSNCFEVINKNLGEQTKYFESIEHIFNFFCPISFKNFITKNIENKLMSYS</sequence>
<dbReference type="EMBL" id="LT608144">
    <property type="protein sequence ID" value="SCM20864.1"/>
    <property type="molecule type" value="Genomic_DNA"/>
</dbReference>
<evidence type="ECO:0000313" key="6">
    <source>
        <dbReference type="Proteomes" id="UP000069549"/>
    </source>
</evidence>
<reference evidence="1 6" key="1">
    <citation type="submission" date="2016-02" db="EMBL/GenBank/DDBJ databases">
        <authorList>
            <consortium name="Pathogen Informatics"/>
        </authorList>
    </citation>
    <scope>NUCLEOTIDE SEQUENCE [LARGE SCALE GENOMIC DNA]</scope>
    <source>
        <strain evidence="1 6">K173</strain>
        <strain evidence="2 10">NK65 ny</strain>
        <strain evidence="3 9">NK65e</strain>
        <strain evidence="5 7">SP11 Antwerpcl1</strain>
        <strain evidence="4 8">SP11 RLL</strain>
    </source>
</reference>
<accession>A0A0Y9VYR4</accession>
<evidence type="ECO:0000313" key="1">
    <source>
        <dbReference type="EMBL" id="CXI30489.1"/>
    </source>
</evidence>
<evidence type="ECO:0000313" key="9">
    <source>
        <dbReference type="Proteomes" id="UP000220214"/>
    </source>
</evidence>
<name>A0A0Y9VYR4_PLABE</name>
<dbReference type="OMA" id="NTFCIDI"/>
<dbReference type="Proteomes" id="UP000219974">
    <property type="component" value="Chromosome 8"/>
</dbReference>
<evidence type="ECO:0000313" key="10">
    <source>
        <dbReference type="Proteomes" id="UP000516480"/>
    </source>
</evidence>
<evidence type="ECO:0000313" key="5">
    <source>
        <dbReference type="EMBL" id="SCO60752.1"/>
    </source>
</evidence>
<evidence type="ECO:0000313" key="2">
    <source>
        <dbReference type="EMBL" id="SCM20864.1"/>
    </source>
</evidence>
<dbReference type="Proteomes" id="UP000516480">
    <property type="component" value="Chromosome 8"/>
</dbReference>
<proteinExistence type="predicted"/>
<evidence type="ECO:0000313" key="8">
    <source>
        <dbReference type="Proteomes" id="UP000219974"/>
    </source>
</evidence>
<evidence type="ECO:0000313" key="7">
    <source>
        <dbReference type="Proteomes" id="UP000219860"/>
    </source>
</evidence>